<dbReference type="PANTHER" id="PTHR32338">
    <property type="entry name" value="N-ACETYL-GAMMA-GLUTAMYL-PHOSPHATE REDUCTASE, CHLOROPLASTIC-RELATED-RELATED"/>
    <property type="match status" value="1"/>
</dbReference>
<dbReference type="OrthoDB" id="9801289at2"/>
<evidence type="ECO:0000256" key="2">
    <source>
        <dbReference type="ARBA" id="ARBA00022571"/>
    </source>
</evidence>
<keyword evidence="5 7" id="KW-0560">Oxidoreductase</keyword>
<evidence type="ECO:0000313" key="9">
    <source>
        <dbReference type="EMBL" id="EKE80889.1"/>
    </source>
</evidence>
<evidence type="ECO:0000313" key="10">
    <source>
        <dbReference type="Proteomes" id="UP000014115"/>
    </source>
</evidence>
<dbReference type="HAMAP" id="MF_00150">
    <property type="entry name" value="ArgC_type1"/>
    <property type="match status" value="1"/>
</dbReference>
<dbReference type="PATRIC" id="fig|740709.3.peg.2199"/>
<feature type="active site" evidence="7">
    <location>
        <position position="172"/>
    </location>
</feature>
<proteinExistence type="inferred from homology"/>
<comment type="subcellular location">
    <subcellularLocation>
        <location evidence="7">Cytoplasm</location>
    </subcellularLocation>
</comment>
<dbReference type="CDD" id="cd17895">
    <property type="entry name" value="AGPR_1_N"/>
    <property type="match status" value="1"/>
</dbReference>
<keyword evidence="2 7" id="KW-0055">Arginine biosynthesis</keyword>
<name>K2KDU4_9GAMM</name>
<accession>K2KDU4</accession>
<evidence type="ECO:0000256" key="1">
    <source>
        <dbReference type="ARBA" id="ARBA00004862"/>
    </source>
</evidence>
<dbReference type="Gene3D" id="3.40.50.720">
    <property type="entry name" value="NAD(P)-binding Rossmann-like Domain"/>
    <property type="match status" value="1"/>
</dbReference>
<dbReference type="GO" id="GO:0003942">
    <property type="term" value="F:N-acetyl-gamma-glutamyl-phosphate reductase activity"/>
    <property type="evidence" value="ECO:0007669"/>
    <property type="project" value="UniProtKB-UniRule"/>
</dbReference>
<evidence type="ECO:0000259" key="8">
    <source>
        <dbReference type="SMART" id="SM00859"/>
    </source>
</evidence>
<evidence type="ECO:0000256" key="4">
    <source>
        <dbReference type="ARBA" id="ARBA00022857"/>
    </source>
</evidence>
<dbReference type="PANTHER" id="PTHR32338:SF10">
    <property type="entry name" value="N-ACETYL-GAMMA-GLUTAMYL-PHOSPHATE REDUCTASE, CHLOROPLASTIC-RELATED"/>
    <property type="match status" value="1"/>
</dbReference>
<dbReference type="InterPro" id="IPR000706">
    <property type="entry name" value="AGPR_type-1"/>
</dbReference>
<keyword evidence="3 7" id="KW-0028">Amino-acid biosynthesis</keyword>
<protein>
    <recommendedName>
        <fullName evidence="7">N-acetyl-gamma-glutamyl-phosphate reductase</fullName>
        <shortName evidence="7">AGPR</shortName>
        <ecNumber evidence="7">1.2.1.38</ecNumber>
    </recommendedName>
    <alternativeName>
        <fullName evidence="7">N-acetyl-glutamate semialdehyde dehydrogenase</fullName>
        <shortName evidence="7">NAGSA dehydrogenase</shortName>
    </alternativeName>
</protein>
<feature type="domain" description="Semialdehyde dehydrogenase NAD-binding" evidence="8">
    <location>
        <begin position="23"/>
        <end position="165"/>
    </location>
</feature>
<dbReference type="EMBL" id="AMRG01000014">
    <property type="protein sequence ID" value="EKE80889.1"/>
    <property type="molecule type" value="Genomic_DNA"/>
</dbReference>
<dbReference type="AlphaFoldDB" id="K2KDU4"/>
<sequence>MVFSSTQTALNQAKSSATDVTIRAAVFGAAGYAGAELLQILHKNPYFRTSHAFVSERTEASHLGQLYPRLQPLSQPLTVWQDEQLSAVAKDTDVAFLALPHEVSLTLAPKLLAAGLKVFDLSGAFRLQDASQYPSYYGFAHQHPDLLTQALYALSEWTTITTEQRLFAIPGCYPTASALALLPLTRADYLAPQSTPVINAVSGVSGAGRKASADTSFCEVSLKPYGIFTHRHRPEIEQTLAHEVVFTPHLGAFKRGILTTVSVSLRAGVSADQVAQAFQQAYADKPLIRLFQHPPCIDDVAGTPYADVFWQQQGQQLIVVVAIDNLLKGAAAQAMQIANRSYALAETAGLLEPLL</sequence>
<comment type="pathway">
    <text evidence="1 7">Amino-acid biosynthesis; L-arginine biosynthesis; N(2)-acetyl-L-ornithine from L-glutamate: step 3/4.</text>
</comment>
<dbReference type="Gene3D" id="3.30.360.10">
    <property type="entry name" value="Dihydrodipicolinate Reductase, domain 2"/>
    <property type="match status" value="1"/>
</dbReference>
<dbReference type="Proteomes" id="UP000014115">
    <property type="component" value="Unassembled WGS sequence"/>
</dbReference>
<dbReference type="GO" id="GO:0006526">
    <property type="term" value="P:L-arginine biosynthetic process"/>
    <property type="evidence" value="ECO:0007669"/>
    <property type="project" value="UniProtKB-UniRule"/>
</dbReference>
<dbReference type="EC" id="1.2.1.38" evidence="7"/>
<dbReference type="CDD" id="cd23934">
    <property type="entry name" value="AGPR_1_C"/>
    <property type="match status" value="1"/>
</dbReference>
<dbReference type="InterPro" id="IPR050085">
    <property type="entry name" value="AGPR"/>
</dbReference>
<dbReference type="STRING" id="740709.A10D4_10894"/>
<dbReference type="SUPFAM" id="SSF55347">
    <property type="entry name" value="Glyceraldehyde-3-phosphate dehydrogenase-like, C-terminal domain"/>
    <property type="match status" value="1"/>
</dbReference>
<evidence type="ECO:0000256" key="6">
    <source>
        <dbReference type="ARBA" id="ARBA00050557"/>
    </source>
</evidence>
<organism evidence="9 10">
    <name type="scientific">Idiomarina xiamenensis 10-D-4</name>
    <dbReference type="NCBI Taxonomy" id="740709"/>
    <lineage>
        <taxon>Bacteria</taxon>
        <taxon>Pseudomonadati</taxon>
        <taxon>Pseudomonadota</taxon>
        <taxon>Gammaproteobacteria</taxon>
        <taxon>Alteromonadales</taxon>
        <taxon>Idiomarinaceae</taxon>
        <taxon>Idiomarina</taxon>
    </lineage>
</organism>
<evidence type="ECO:0000256" key="7">
    <source>
        <dbReference type="HAMAP-Rule" id="MF_00150"/>
    </source>
</evidence>
<comment type="caution">
    <text evidence="9">The sequence shown here is derived from an EMBL/GenBank/DDBJ whole genome shotgun (WGS) entry which is preliminary data.</text>
</comment>
<keyword evidence="4 7" id="KW-0521">NADP</keyword>
<dbReference type="Pfam" id="PF22698">
    <property type="entry name" value="Semialdhyde_dhC_1"/>
    <property type="match status" value="1"/>
</dbReference>
<dbReference type="InterPro" id="IPR000534">
    <property type="entry name" value="Semialdehyde_DH_NAD-bd"/>
</dbReference>
<reference evidence="9 10" key="1">
    <citation type="journal article" date="2012" name="J. Bacteriol.">
        <title>Genome Sequence of Idiomarina xiamenensis Type Strain 10-D-4.</title>
        <authorList>
            <person name="Lai Q."/>
            <person name="Wang L."/>
            <person name="Wang W."/>
            <person name="Shao Z."/>
        </authorList>
    </citation>
    <scope>NUCLEOTIDE SEQUENCE [LARGE SCALE GENOMIC DNA]</scope>
    <source>
        <strain evidence="9 10">10-D-4</strain>
    </source>
</reference>
<comment type="catalytic activity">
    <reaction evidence="6 7">
        <text>N-acetyl-L-glutamate 5-semialdehyde + phosphate + NADP(+) = N-acetyl-L-glutamyl 5-phosphate + NADPH + H(+)</text>
        <dbReference type="Rhea" id="RHEA:21588"/>
        <dbReference type="ChEBI" id="CHEBI:15378"/>
        <dbReference type="ChEBI" id="CHEBI:29123"/>
        <dbReference type="ChEBI" id="CHEBI:43474"/>
        <dbReference type="ChEBI" id="CHEBI:57783"/>
        <dbReference type="ChEBI" id="CHEBI:57936"/>
        <dbReference type="ChEBI" id="CHEBI:58349"/>
        <dbReference type="EC" id="1.2.1.38"/>
    </reaction>
</comment>
<dbReference type="Pfam" id="PF01118">
    <property type="entry name" value="Semialdhyde_dh"/>
    <property type="match status" value="1"/>
</dbReference>
<dbReference type="SUPFAM" id="SSF51735">
    <property type="entry name" value="NAD(P)-binding Rossmann-fold domains"/>
    <property type="match status" value="1"/>
</dbReference>
<keyword evidence="7" id="KW-0963">Cytoplasm</keyword>
<dbReference type="InterPro" id="IPR036291">
    <property type="entry name" value="NAD(P)-bd_dom_sf"/>
</dbReference>
<dbReference type="GO" id="GO:0005737">
    <property type="term" value="C:cytoplasm"/>
    <property type="evidence" value="ECO:0007669"/>
    <property type="project" value="UniProtKB-SubCell"/>
</dbReference>
<keyword evidence="10" id="KW-1185">Reference proteome</keyword>
<dbReference type="eggNOG" id="COG0002">
    <property type="taxonomic scope" value="Bacteria"/>
</dbReference>
<dbReference type="NCBIfam" id="TIGR01850">
    <property type="entry name" value="argC"/>
    <property type="match status" value="1"/>
</dbReference>
<dbReference type="FunFam" id="3.30.360.10:FF:000014">
    <property type="entry name" value="N-acetyl-gamma-glutamyl-phosphate reductase"/>
    <property type="match status" value="1"/>
</dbReference>
<dbReference type="InterPro" id="IPR058924">
    <property type="entry name" value="AGPR_dimerisation_dom"/>
</dbReference>
<dbReference type="GO" id="GO:0070401">
    <property type="term" value="F:NADP+ binding"/>
    <property type="evidence" value="ECO:0007669"/>
    <property type="project" value="InterPro"/>
</dbReference>
<evidence type="ECO:0000256" key="5">
    <source>
        <dbReference type="ARBA" id="ARBA00023002"/>
    </source>
</evidence>
<comment type="function">
    <text evidence="7">Catalyzes the NADPH-dependent reduction of N-acetyl-5-glutamyl phosphate to yield N-acetyl-L-glutamate 5-semialdehyde.</text>
</comment>
<evidence type="ECO:0000256" key="3">
    <source>
        <dbReference type="ARBA" id="ARBA00022605"/>
    </source>
</evidence>
<dbReference type="SMART" id="SM00859">
    <property type="entry name" value="Semialdhyde_dh"/>
    <property type="match status" value="1"/>
</dbReference>
<dbReference type="GO" id="GO:0051287">
    <property type="term" value="F:NAD binding"/>
    <property type="evidence" value="ECO:0007669"/>
    <property type="project" value="InterPro"/>
</dbReference>
<gene>
    <name evidence="7 9" type="primary">argC</name>
    <name evidence="9" type="ORF">A10D4_10894</name>
</gene>
<comment type="similarity">
    <text evidence="7">Belongs to the NAGSA dehydrogenase family. Type 1 subfamily.</text>
</comment>
<dbReference type="UniPathway" id="UPA00068">
    <property type="reaction ID" value="UER00108"/>
</dbReference>